<protein>
    <submittedName>
        <fullName evidence="2">Uncharacterized protein</fullName>
    </submittedName>
</protein>
<comment type="caution">
    <text evidence="2">The sequence shown here is derived from an EMBL/GenBank/DDBJ whole genome shotgun (WGS) entry which is preliminary data.</text>
</comment>
<dbReference type="Proteomes" id="UP000383932">
    <property type="component" value="Unassembled WGS sequence"/>
</dbReference>
<sequence>MRLKKRNKTAKDREVFKKQRIDTTACLSDGSCYAPSESEADTESAGEAQKPAKIGAYSSSKACDTLKALLQDETSGSSKSDGEILLDMDELFDENDWDPHLHPNFYPIFTEPVKSFKEAEKAKCTPIYTGKSRTSVWWRKVSEAKQAKEAASCANIRNFLTAKNLGKNSPCTEYVDEQCEGEVDVLPNEHETGQVGAQGPVLGPHDAMFQSTPWLGLELHLPSPSVCTDSSPKSADALQDRPRLGVEDMLAGLRFASPSEPALLTEVGPKEGFGESLNGPDSSVKIQLEDLHNKLAKMQAHVEKDMKARKGKIDPRDVADIQVLMDYCTLAKQLCCEGCQNPEVTASLQIARMKISTVSKDGDIVSKGAWYACTLRSKAKHVRECNELPECQQGKGGVHNSLLDNSAVISAVKNFIDRLGVGKISPGLLMREVNMKILPSLSLSKSSITENTAKRWMLQLGFKHDTYCKGIYMDGHEQEDVVAYRKGFLDKGEALLCQKGCGHLVRVLDIIVEGTGRLVLSEQEVEMQKALPENQRIKDMLQLIAQIKDAIKIFEFKYLGAQMLLFVDQSSSHNAYANDALNARKMNVNPSGKQPIMHNTAIPDNNPNPLLRGQPQLMVFDVTHPEYPNKPKGMEQVLKERGLWDLLTKAAGGKRPVGCCKTCKASAAERERILREAQTTIDDNPDAFGSIGHAEGVT</sequence>
<proteinExistence type="predicted"/>
<organism evidence="2 3">
    <name type="scientific">Ceratobasidium theobromae</name>
    <dbReference type="NCBI Taxonomy" id="1582974"/>
    <lineage>
        <taxon>Eukaryota</taxon>
        <taxon>Fungi</taxon>
        <taxon>Dikarya</taxon>
        <taxon>Basidiomycota</taxon>
        <taxon>Agaricomycotina</taxon>
        <taxon>Agaricomycetes</taxon>
        <taxon>Cantharellales</taxon>
        <taxon>Ceratobasidiaceae</taxon>
        <taxon>Ceratobasidium</taxon>
    </lineage>
</organism>
<evidence type="ECO:0000256" key="1">
    <source>
        <dbReference type="SAM" id="MobiDB-lite"/>
    </source>
</evidence>
<keyword evidence="3" id="KW-1185">Reference proteome</keyword>
<accession>A0A5N5QGD7</accession>
<dbReference type="EMBL" id="SSOP01000164">
    <property type="protein sequence ID" value="KAB5590521.1"/>
    <property type="molecule type" value="Genomic_DNA"/>
</dbReference>
<name>A0A5N5QGD7_9AGAM</name>
<dbReference type="PANTHER" id="PTHR35871:SF1">
    <property type="entry name" value="CXC1-LIKE CYSTEINE CLUSTER ASSOCIATED WITH KDZ TRANSPOSASES DOMAIN-CONTAINING PROTEIN"/>
    <property type="match status" value="1"/>
</dbReference>
<reference evidence="2 3" key="1">
    <citation type="journal article" date="2019" name="Fungal Biol. Biotechnol.">
        <title>Draft genome sequence of fastidious pathogen Ceratobasidium theobromae, which causes vascular-streak dieback in Theobroma cacao.</title>
        <authorList>
            <person name="Ali S.S."/>
            <person name="Asman A."/>
            <person name="Shao J."/>
            <person name="Firmansyah A.P."/>
            <person name="Susilo A.W."/>
            <person name="Rosmana A."/>
            <person name="McMahon P."/>
            <person name="Junaid M."/>
            <person name="Guest D."/>
            <person name="Kheng T.Y."/>
            <person name="Meinhardt L.W."/>
            <person name="Bailey B.A."/>
        </authorList>
    </citation>
    <scope>NUCLEOTIDE SEQUENCE [LARGE SCALE GENOMIC DNA]</scope>
    <source>
        <strain evidence="2 3">CT2</strain>
    </source>
</reference>
<dbReference type="AlphaFoldDB" id="A0A5N5QGD7"/>
<evidence type="ECO:0000313" key="3">
    <source>
        <dbReference type="Proteomes" id="UP000383932"/>
    </source>
</evidence>
<evidence type="ECO:0000313" key="2">
    <source>
        <dbReference type="EMBL" id="KAB5590521.1"/>
    </source>
</evidence>
<dbReference type="PANTHER" id="PTHR35871">
    <property type="entry name" value="EXPRESSED PROTEIN"/>
    <property type="match status" value="1"/>
</dbReference>
<gene>
    <name evidence="2" type="ORF">CTheo_6045</name>
</gene>
<feature type="region of interest" description="Disordered" evidence="1">
    <location>
        <begin position="27"/>
        <end position="51"/>
    </location>
</feature>
<dbReference type="OrthoDB" id="2449121at2759"/>